<feature type="domain" description="Striatin N-terminal" evidence="3">
    <location>
        <begin position="79"/>
        <end position="110"/>
    </location>
</feature>
<proteinExistence type="predicted"/>
<reference evidence="4" key="2">
    <citation type="journal article" date="2023" name="Science">
        <title>Genomic signatures of disease resistance in endangered staghorn corals.</title>
        <authorList>
            <person name="Vollmer S.V."/>
            <person name="Selwyn J.D."/>
            <person name="Despard B.A."/>
            <person name="Roesel C.L."/>
        </authorList>
    </citation>
    <scope>NUCLEOTIDE SEQUENCE</scope>
    <source>
        <strain evidence="4">K2</strain>
    </source>
</reference>
<feature type="compositionally biased region" description="Polar residues" evidence="2">
    <location>
        <begin position="144"/>
        <end position="159"/>
    </location>
</feature>
<dbReference type="InterPro" id="IPR013258">
    <property type="entry name" value="Striatin_N"/>
</dbReference>
<reference evidence="4" key="1">
    <citation type="journal article" date="2023" name="G3 (Bethesda)">
        <title>Whole genome assembly and annotation of the endangered Caribbean coral Acropora cervicornis.</title>
        <authorList>
            <person name="Selwyn J.D."/>
            <person name="Vollmer S.V."/>
        </authorList>
    </citation>
    <scope>NUCLEOTIDE SEQUENCE</scope>
    <source>
        <strain evidence="4">K2</strain>
    </source>
</reference>
<evidence type="ECO:0000256" key="1">
    <source>
        <dbReference type="ARBA" id="ARBA00023054"/>
    </source>
</evidence>
<dbReference type="AlphaFoldDB" id="A0AAD9QV10"/>
<accession>A0AAD9QV10</accession>
<dbReference type="Pfam" id="PF08232">
    <property type="entry name" value="Striatin"/>
    <property type="match status" value="1"/>
</dbReference>
<keyword evidence="5" id="KW-1185">Reference proteome</keyword>
<evidence type="ECO:0000259" key="3">
    <source>
        <dbReference type="Pfam" id="PF08232"/>
    </source>
</evidence>
<keyword evidence="1" id="KW-0175">Coiled coil</keyword>
<dbReference type="EMBL" id="JARQWQ010000014">
    <property type="protein sequence ID" value="KAK2567606.1"/>
    <property type="molecule type" value="Genomic_DNA"/>
</dbReference>
<dbReference type="PANTHER" id="PTHR15653">
    <property type="entry name" value="STRIATIN"/>
    <property type="match status" value="1"/>
</dbReference>
<evidence type="ECO:0000313" key="4">
    <source>
        <dbReference type="EMBL" id="KAK2567606.1"/>
    </source>
</evidence>
<sequence>MKRSNKIKKGFGVSLKQYPLVGVIRRIFDKTIDCRVLNCNGGLRGVKTCALKIDMENNNGGKVPVSSQNQDIDSGTKYTIPGILHFIQHEWARFEMDRAHWDVEKAELQHSRVIKYHSKARVKYHRLKYGTDVSPEKVTKEEAQVNQEPHIDSTNNTKPGMNWRQGRQLLRQ</sequence>
<dbReference type="Proteomes" id="UP001249851">
    <property type="component" value="Unassembled WGS sequence"/>
</dbReference>
<evidence type="ECO:0000313" key="5">
    <source>
        <dbReference type="Proteomes" id="UP001249851"/>
    </source>
</evidence>
<dbReference type="PANTHER" id="PTHR15653:SF0">
    <property type="entry name" value="CONNECTOR OF KINASE TO AP-1, ISOFORM E"/>
    <property type="match status" value="1"/>
</dbReference>
<evidence type="ECO:0000256" key="2">
    <source>
        <dbReference type="SAM" id="MobiDB-lite"/>
    </source>
</evidence>
<comment type="caution">
    <text evidence="4">The sequence shown here is derived from an EMBL/GenBank/DDBJ whole genome shotgun (WGS) entry which is preliminary data.</text>
</comment>
<gene>
    <name evidence="4" type="ORF">P5673_008452</name>
</gene>
<organism evidence="4 5">
    <name type="scientific">Acropora cervicornis</name>
    <name type="common">Staghorn coral</name>
    <dbReference type="NCBI Taxonomy" id="6130"/>
    <lineage>
        <taxon>Eukaryota</taxon>
        <taxon>Metazoa</taxon>
        <taxon>Cnidaria</taxon>
        <taxon>Anthozoa</taxon>
        <taxon>Hexacorallia</taxon>
        <taxon>Scleractinia</taxon>
        <taxon>Astrocoeniina</taxon>
        <taxon>Acroporidae</taxon>
        <taxon>Acropora</taxon>
    </lineage>
</organism>
<dbReference type="InterPro" id="IPR051488">
    <property type="entry name" value="WD_repeat_striatin"/>
</dbReference>
<feature type="region of interest" description="Disordered" evidence="2">
    <location>
        <begin position="142"/>
        <end position="172"/>
    </location>
</feature>
<name>A0AAD9QV10_ACRCE</name>
<protein>
    <submittedName>
        <fullName evidence="4">Striatin-3</fullName>
    </submittedName>
</protein>